<dbReference type="Gene3D" id="3.30.200.20">
    <property type="entry name" value="Phosphorylase Kinase, domain 1"/>
    <property type="match status" value="1"/>
</dbReference>
<feature type="domain" description="Aminoglycoside phosphotransferase" evidence="5">
    <location>
        <begin position="29"/>
        <end position="248"/>
    </location>
</feature>
<dbReference type="EMBL" id="SMLW01000505">
    <property type="protein sequence ID" value="MTI25337.1"/>
    <property type="molecule type" value="Genomic_DNA"/>
</dbReference>
<dbReference type="InterPro" id="IPR011009">
    <property type="entry name" value="Kinase-like_dom_sf"/>
</dbReference>
<dbReference type="PANTHER" id="PTHR45688:SF13">
    <property type="entry name" value="ALANINE--GLYOXYLATE AMINOTRANSFERASE 2-LIKE"/>
    <property type="match status" value="1"/>
</dbReference>
<name>A0ABW9RMM6_9BACT</name>
<evidence type="ECO:0000259" key="5">
    <source>
        <dbReference type="Pfam" id="PF01636"/>
    </source>
</evidence>
<keyword evidence="6" id="KW-0032">Aminotransferase</keyword>
<dbReference type="InterPro" id="IPR005814">
    <property type="entry name" value="Aminotrans_3"/>
</dbReference>
<keyword evidence="7" id="KW-1185">Reference proteome</keyword>
<accession>A0ABW9RMM6</accession>
<evidence type="ECO:0000256" key="2">
    <source>
        <dbReference type="ARBA" id="ARBA00008954"/>
    </source>
</evidence>
<dbReference type="RefSeq" id="WP_155171369.1">
    <property type="nucleotide sequence ID" value="NZ_SMLW01000505.1"/>
</dbReference>
<protein>
    <submittedName>
        <fullName evidence="6">Aminotransferase class III-fold pyridoxal phosphate-dependent enzyme</fullName>
    </submittedName>
</protein>
<dbReference type="Pfam" id="PF01636">
    <property type="entry name" value="APH"/>
    <property type="match status" value="1"/>
</dbReference>
<reference evidence="6 7" key="1">
    <citation type="submission" date="2019-02" db="EMBL/GenBank/DDBJ databases">
        <authorList>
            <person name="Goldberg S.R."/>
            <person name="Haltli B.A."/>
            <person name="Correa H."/>
            <person name="Russell K.G."/>
        </authorList>
    </citation>
    <scope>NUCLEOTIDE SEQUENCE [LARGE SCALE GENOMIC DNA]</scope>
    <source>
        <strain evidence="6 7">JCM 16186</strain>
    </source>
</reference>
<dbReference type="InterPro" id="IPR015422">
    <property type="entry name" value="PyrdxlP-dep_Trfase_small"/>
</dbReference>
<evidence type="ECO:0000256" key="3">
    <source>
        <dbReference type="ARBA" id="ARBA00022898"/>
    </source>
</evidence>
<organism evidence="6 7">
    <name type="scientific">Fulvivirga kasyanovii</name>
    <dbReference type="NCBI Taxonomy" id="396812"/>
    <lineage>
        <taxon>Bacteria</taxon>
        <taxon>Pseudomonadati</taxon>
        <taxon>Bacteroidota</taxon>
        <taxon>Cytophagia</taxon>
        <taxon>Cytophagales</taxon>
        <taxon>Fulvivirgaceae</taxon>
        <taxon>Fulvivirga</taxon>
    </lineage>
</organism>
<evidence type="ECO:0000313" key="6">
    <source>
        <dbReference type="EMBL" id="MTI25337.1"/>
    </source>
</evidence>
<dbReference type="GO" id="GO:0008483">
    <property type="term" value="F:transaminase activity"/>
    <property type="evidence" value="ECO:0007669"/>
    <property type="project" value="UniProtKB-KW"/>
</dbReference>
<feature type="domain" description="M23ase beta-sheet core" evidence="4">
    <location>
        <begin position="439"/>
        <end position="537"/>
    </location>
</feature>
<evidence type="ECO:0000259" key="4">
    <source>
        <dbReference type="Pfam" id="PF01551"/>
    </source>
</evidence>
<dbReference type="InterPro" id="IPR011055">
    <property type="entry name" value="Dup_hybrid_motif"/>
</dbReference>
<dbReference type="Proteomes" id="UP000798808">
    <property type="component" value="Unassembled WGS sequence"/>
</dbReference>
<dbReference type="NCBIfam" id="NF004799">
    <property type="entry name" value="PRK06148.1"/>
    <property type="match status" value="1"/>
</dbReference>
<feature type="non-terminal residue" evidence="6">
    <location>
        <position position="975"/>
    </location>
</feature>
<dbReference type="SUPFAM" id="SSF51261">
    <property type="entry name" value="Duplicated hybrid motif"/>
    <property type="match status" value="1"/>
</dbReference>
<comment type="cofactor">
    <cofactor evidence="1">
        <name>pyridoxal 5'-phosphate</name>
        <dbReference type="ChEBI" id="CHEBI:597326"/>
    </cofactor>
</comment>
<dbReference type="PANTHER" id="PTHR45688">
    <property type="match status" value="1"/>
</dbReference>
<comment type="similarity">
    <text evidence="2">Belongs to the class-III pyridoxal-phosphate-dependent aminotransferase family.</text>
</comment>
<gene>
    <name evidence="6" type="ORF">E1163_10325</name>
</gene>
<dbReference type="CDD" id="cd12797">
    <property type="entry name" value="M23_peptidase"/>
    <property type="match status" value="1"/>
</dbReference>
<keyword evidence="6" id="KW-0808">Transferase</keyword>
<dbReference type="SUPFAM" id="SSF56112">
    <property type="entry name" value="Protein kinase-like (PK-like)"/>
    <property type="match status" value="1"/>
</dbReference>
<dbReference type="InterPro" id="IPR015424">
    <property type="entry name" value="PyrdxlP-dep_Trfase"/>
</dbReference>
<evidence type="ECO:0000313" key="7">
    <source>
        <dbReference type="Proteomes" id="UP000798808"/>
    </source>
</evidence>
<keyword evidence="3" id="KW-0663">Pyridoxal phosphate</keyword>
<dbReference type="Pfam" id="PF01551">
    <property type="entry name" value="Peptidase_M23"/>
    <property type="match status" value="1"/>
</dbReference>
<dbReference type="Gene3D" id="3.90.1150.10">
    <property type="entry name" value="Aspartate Aminotransferase, domain 1"/>
    <property type="match status" value="1"/>
</dbReference>
<dbReference type="PROSITE" id="PS00600">
    <property type="entry name" value="AA_TRANSFER_CLASS_3"/>
    <property type="match status" value="1"/>
</dbReference>
<dbReference type="InterPro" id="IPR049704">
    <property type="entry name" value="Aminotrans_3_PPA_site"/>
</dbReference>
<dbReference type="Pfam" id="PF00202">
    <property type="entry name" value="Aminotran_3"/>
    <property type="match status" value="1"/>
</dbReference>
<dbReference type="SUPFAM" id="SSF53383">
    <property type="entry name" value="PLP-dependent transferases"/>
    <property type="match status" value="1"/>
</dbReference>
<evidence type="ECO:0000256" key="1">
    <source>
        <dbReference type="ARBA" id="ARBA00001933"/>
    </source>
</evidence>
<proteinExistence type="inferred from homology"/>
<comment type="caution">
    <text evidence="6">The sequence shown here is derived from an EMBL/GenBank/DDBJ whole genome shotgun (WGS) entry which is preliminary data.</text>
</comment>
<dbReference type="CDD" id="cd00610">
    <property type="entry name" value="OAT_like"/>
    <property type="match status" value="1"/>
</dbReference>
<dbReference type="Gene3D" id="2.70.70.10">
    <property type="entry name" value="Glucose Permease (Domain IIA)"/>
    <property type="match status" value="1"/>
</dbReference>
<dbReference type="InterPro" id="IPR002575">
    <property type="entry name" value="Aminoglycoside_PTrfase"/>
</dbReference>
<dbReference type="Gene3D" id="3.90.1200.10">
    <property type="match status" value="1"/>
</dbReference>
<dbReference type="InterPro" id="IPR015421">
    <property type="entry name" value="PyrdxlP-dep_Trfase_major"/>
</dbReference>
<sequence>MLVKPIQEERIQKVRQLISKYYGISGELKALQGEVDENYLLQTGAGEQYSFKISSTHISEKEVEFQNALLNHLEDKTDLILPKVVKSLKGNYYEKIDLDGETKILRLLTWVPGRLYADVNPKSSELLISLGKACGKLSTALSGFEHPEANRKHRWDPAQADWVKDHFDKFSEQEQADTARHFYALYESVQPLVKNLRKGVNYNDANDYNIIVNNDHLNPRVNGFIDFGDAIYTFRVNELAIALAYAMMGKHNPLEAACHVIAGYHEAFPLEENEVEALFALTCIRLVISVTSSAINKKQHPDNEYLLISEKPAWDLLQKLVKVAPAFAHYRFRAACGWIACPNAEKITQAAKKHNLSFAGVVDGMEDQKLHWMDISVGSVELGNATNYQTTKAFCRQVDRLMEDRDVAIGIGRYNEVRPIYTTDAYLQQGNDGPRWRTVHLGVDLFAPAGTAVYAAYEGIVHSFANNSSARDYGPTIILEHELDGVKFFTLYGHLSIKSLEGLTVGKIFKKGELLAWFGDESENGEWPPHLHFQMMSDMLNYEGDYPGVAYHDELDVWTQLILDPMPYMGLTPPDDEKSKAEDILAQRKKKLGRSLSISYHKPLHIVRGFRQYLYDATARRYLDMVNNVAHVGHEHPAVVRAGQEQMAVLNTNTRYLHEQLVYFAEELTATLPKGLSVCHFVNSGSEANELALRMVRANTHQKDMIVLETGYHGNTNGCIDISSYKFDGKGGQGAPEHTHVVPAPDLFRGLYRADDPEAVKKYIRHVEQALLSITESGRSLGGFIAESIMSCAGQIPLPQNYLQEVYHMVRSAGGLCIADEVQVGMGRVGESFWGFELHEVVPDIVTIGKPLGNGHPLAAVVTTVEVAEKFANGMEYFNTFGGNPVSCAIGRAVLSVIKEENLQQNSLQTGEALIRELRNLQSQYPVIGDVRGNGLFSGFELVKPGLIPATEEAAYLSNRMRDKGVLMSVDGPDN</sequence>
<dbReference type="InterPro" id="IPR016047">
    <property type="entry name" value="M23ase_b-sheet_dom"/>
</dbReference>
<dbReference type="Gene3D" id="3.40.640.10">
    <property type="entry name" value="Type I PLP-dependent aspartate aminotransferase-like (Major domain)"/>
    <property type="match status" value="1"/>
</dbReference>